<gene>
    <name evidence="2" type="ORF">SAY86_004890</name>
</gene>
<evidence type="ECO:0000313" key="3">
    <source>
        <dbReference type="Proteomes" id="UP001346149"/>
    </source>
</evidence>
<keyword evidence="3" id="KW-1185">Reference proteome</keyword>
<evidence type="ECO:0000256" key="1">
    <source>
        <dbReference type="SAM" id="MobiDB-lite"/>
    </source>
</evidence>
<feature type="region of interest" description="Disordered" evidence="1">
    <location>
        <begin position="1"/>
        <end position="82"/>
    </location>
</feature>
<feature type="compositionally biased region" description="Low complexity" evidence="1">
    <location>
        <begin position="30"/>
        <end position="42"/>
    </location>
</feature>
<dbReference type="Proteomes" id="UP001346149">
    <property type="component" value="Unassembled WGS sequence"/>
</dbReference>
<feature type="compositionally biased region" description="Low complexity" evidence="1">
    <location>
        <begin position="49"/>
        <end position="59"/>
    </location>
</feature>
<sequence length="195" mass="21007">MDTNAALENPRSVPGTRVFPKGLDFGCRNSPSFSSSRAPLSLMTPPQLSYSTSSSSSSSGVPFSWEKLPGIPKRQTSGRRNNSAASLKLVELLPLPPSVTPRKGGHRPAEGSFGRKGSSEWDPFVAALVECSKDNSSRRHLQDGVSRPKVCRSISNRFGFFSILASCKRTCKVDGSLAPVPRPRRTAANCMDVDP</sequence>
<accession>A0AAN7N7H5</accession>
<dbReference type="EMBL" id="JAXQNO010000001">
    <property type="protein sequence ID" value="KAK4805073.1"/>
    <property type="molecule type" value="Genomic_DNA"/>
</dbReference>
<comment type="caution">
    <text evidence="2">The sequence shown here is derived from an EMBL/GenBank/DDBJ whole genome shotgun (WGS) entry which is preliminary data.</text>
</comment>
<evidence type="ECO:0000313" key="2">
    <source>
        <dbReference type="EMBL" id="KAK4805073.1"/>
    </source>
</evidence>
<reference evidence="2 3" key="1">
    <citation type="journal article" date="2023" name="Hortic Res">
        <title>Pangenome of water caltrop reveals structural variations and asymmetric subgenome divergence after allopolyploidization.</title>
        <authorList>
            <person name="Zhang X."/>
            <person name="Chen Y."/>
            <person name="Wang L."/>
            <person name="Yuan Y."/>
            <person name="Fang M."/>
            <person name="Shi L."/>
            <person name="Lu R."/>
            <person name="Comes H.P."/>
            <person name="Ma Y."/>
            <person name="Chen Y."/>
            <person name="Huang G."/>
            <person name="Zhou Y."/>
            <person name="Zheng Z."/>
            <person name="Qiu Y."/>
        </authorList>
    </citation>
    <scope>NUCLEOTIDE SEQUENCE [LARGE SCALE GENOMIC DNA]</scope>
    <source>
        <strain evidence="2">F231</strain>
    </source>
</reference>
<feature type="region of interest" description="Disordered" evidence="1">
    <location>
        <begin position="96"/>
        <end position="116"/>
    </location>
</feature>
<name>A0AAN7N7H5_TRANT</name>
<dbReference type="AlphaFoldDB" id="A0AAN7N7H5"/>
<organism evidence="2 3">
    <name type="scientific">Trapa natans</name>
    <name type="common">Water chestnut</name>
    <dbReference type="NCBI Taxonomy" id="22666"/>
    <lineage>
        <taxon>Eukaryota</taxon>
        <taxon>Viridiplantae</taxon>
        <taxon>Streptophyta</taxon>
        <taxon>Embryophyta</taxon>
        <taxon>Tracheophyta</taxon>
        <taxon>Spermatophyta</taxon>
        <taxon>Magnoliopsida</taxon>
        <taxon>eudicotyledons</taxon>
        <taxon>Gunneridae</taxon>
        <taxon>Pentapetalae</taxon>
        <taxon>rosids</taxon>
        <taxon>malvids</taxon>
        <taxon>Myrtales</taxon>
        <taxon>Lythraceae</taxon>
        <taxon>Trapa</taxon>
    </lineage>
</organism>
<proteinExistence type="predicted"/>
<dbReference type="PANTHER" id="PTHR33696">
    <property type="entry name" value="T22J18.15-RELATED"/>
    <property type="match status" value="1"/>
</dbReference>
<protein>
    <submittedName>
        <fullName evidence="2">Uncharacterized protein</fullName>
    </submittedName>
</protein>
<dbReference type="PANTHER" id="PTHR33696:SF1">
    <property type="entry name" value="T22J18.15"/>
    <property type="match status" value="1"/>
</dbReference>